<evidence type="ECO:0000256" key="6">
    <source>
        <dbReference type="HAMAP-Rule" id="MF_01468"/>
    </source>
</evidence>
<evidence type="ECO:0000256" key="4">
    <source>
        <dbReference type="ARBA" id="ARBA00022759"/>
    </source>
</evidence>
<dbReference type="InterPro" id="IPR008226">
    <property type="entry name" value="Mini3_fam"/>
</dbReference>
<dbReference type="GO" id="GO:0019843">
    <property type="term" value="F:rRNA binding"/>
    <property type="evidence" value="ECO:0007669"/>
    <property type="project" value="UniProtKB-UniRule"/>
</dbReference>
<keyword evidence="6" id="KW-0460">Magnesium</keyword>
<keyword evidence="6" id="KW-0694">RNA-binding</keyword>
<gene>
    <name evidence="6" type="primary">mrnC</name>
    <name evidence="8" type="ORF">CDQ84_10865</name>
</gene>
<keyword evidence="9" id="KW-1185">Reference proteome</keyword>
<keyword evidence="6" id="KW-0699">rRNA-binding</keyword>
<evidence type="ECO:0000259" key="7">
    <source>
        <dbReference type="Pfam" id="PF00636"/>
    </source>
</evidence>
<keyword evidence="4 6" id="KW-0255">Endonuclease</keyword>
<keyword evidence="1 6" id="KW-0690">Ribosome biogenesis</keyword>
<evidence type="ECO:0000256" key="3">
    <source>
        <dbReference type="ARBA" id="ARBA00022722"/>
    </source>
</evidence>
<dbReference type="KEGG" id="cthd:CDO33_01475"/>
<dbReference type="HAMAP" id="MF_01468">
    <property type="entry name" value="RNase_Mini_III"/>
    <property type="match status" value="1"/>
</dbReference>
<keyword evidence="5 6" id="KW-0378">Hydrolase</keyword>
<comment type="similarity">
    <text evidence="6">Belongs to the MrnC RNase family.</text>
</comment>
<dbReference type="Pfam" id="PF00636">
    <property type="entry name" value="Ribonuclease_3"/>
    <property type="match status" value="1"/>
</dbReference>
<comment type="subcellular location">
    <subcellularLocation>
        <location evidence="6">Cytoplasm</location>
    </subcellularLocation>
</comment>
<organism evidence="8 9">
    <name type="scientific">Clostridium thermosuccinogenes</name>
    <dbReference type="NCBI Taxonomy" id="84032"/>
    <lineage>
        <taxon>Bacteria</taxon>
        <taxon>Bacillati</taxon>
        <taxon>Bacillota</taxon>
        <taxon>Clostridia</taxon>
        <taxon>Eubacteriales</taxon>
        <taxon>Clostridiaceae</taxon>
        <taxon>Clostridium</taxon>
    </lineage>
</organism>
<dbReference type="Proteomes" id="UP000236151">
    <property type="component" value="Unassembled WGS sequence"/>
</dbReference>
<keyword evidence="6" id="KW-0963">Cytoplasm</keyword>
<comment type="function">
    <text evidence="6">Involved in correct processing of both the 5' and 3' ends of 23S rRNA precursor. Processes 30S rRNA precursor transcript even in absence of ribonuclease 3 (Rnc); Rnc processes 30S rRNA into smaller rRNA precursors.</text>
</comment>
<evidence type="ECO:0000313" key="8">
    <source>
        <dbReference type="EMBL" id="PNT98634.1"/>
    </source>
</evidence>
<dbReference type="EMBL" id="NIOJ01000026">
    <property type="protein sequence ID" value="PNT98634.1"/>
    <property type="molecule type" value="Genomic_DNA"/>
</dbReference>
<reference evidence="8 9" key="1">
    <citation type="submission" date="2017-06" db="EMBL/GenBank/DDBJ databases">
        <title>Investigating the central metabolism of Clostridium thermosuccinogenes.</title>
        <authorList>
            <person name="Koendjbiharie J.G."/>
            <person name="van Kranenburg R."/>
        </authorList>
    </citation>
    <scope>NUCLEOTIDE SEQUENCE [LARGE SCALE GENOMIC DNA]</scope>
    <source>
        <strain evidence="8 9">DSM 5806</strain>
    </source>
</reference>
<keyword evidence="3 6" id="KW-0540">Nuclease</keyword>
<dbReference type="GO" id="GO:0005737">
    <property type="term" value="C:cytoplasm"/>
    <property type="evidence" value="ECO:0007669"/>
    <property type="project" value="UniProtKB-SubCell"/>
</dbReference>
<dbReference type="PANTHER" id="PTHR34276:SF1">
    <property type="entry name" value="MINI-RIBONUCLEASE 3"/>
    <property type="match status" value="1"/>
</dbReference>
<dbReference type="EC" id="3.1.26.-" evidence="6"/>
<evidence type="ECO:0000256" key="2">
    <source>
        <dbReference type="ARBA" id="ARBA00022552"/>
    </source>
</evidence>
<evidence type="ECO:0000256" key="5">
    <source>
        <dbReference type="ARBA" id="ARBA00022801"/>
    </source>
</evidence>
<evidence type="ECO:0000313" key="9">
    <source>
        <dbReference type="Proteomes" id="UP000236151"/>
    </source>
</evidence>
<evidence type="ECO:0000256" key="1">
    <source>
        <dbReference type="ARBA" id="ARBA00022517"/>
    </source>
</evidence>
<dbReference type="GO" id="GO:0004525">
    <property type="term" value="F:ribonuclease III activity"/>
    <property type="evidence" value="ECO:0007669"/>
    <property type="project" value="InterPro"/>
</dbReference>
<keyword evidence="2 6" id="KW-0698">rRNA processing</keyword>
<comment type="caution">
    <text evidence="8">The sequence shown here is derived from an EMBL/GenBank/DDBJ whole genome shotgun (WGS) entry which is preliminary data.</text>
</comment>
<dbReference type="OrthoDB" id="46571at2"/>
<protein>
    <recommendedName>
        <fullName evidence="6">Mini-ribonuclease 3</fullName>
        <shortName evidence="6">Mini-3</shortName>
        <shortName evidence="6">Mini-RNase 3</shortName>
        <ecNumber evidence="6">3.1.26.-</ecNumber>
    </recommendedName>
    <alternativeName>
        <fullName evidence="6">Mini-RNase III</fullName>
        <shortName evidence="6">Mini-III</shortName>
    </alternativeName>
</protein>
<feature type="domain" description="RNase III" evidence="7">
    <location>
        <begin position="54"/>
        <end position="150"/>
    </location>
</feature>
<feature type="active site" evidence="6">
    <location>
        <position position="60"/>
    </location>
</feature>
<dbReference type="Gene3D" id="1.10.1520.10">
    <property type="entry name" value="Ribonuclease III domain"/>
    <property type="match status" value="1"/>
</dbReference>
<dbReference type="AlphaFoldDB" id="A0A2K2EYT5"/>
<dbReference type="InterPro" id="IPR000999">
    <property type="entry name" value="RNase_III_dom"/>
</dbReference>
<dbReference type="PANTHER" id="PTHR34276">
    <property type="entry name" value="MINI-RIBONUCLEASE 3"/>
    <property type="match status" value="1"/>
</dbReference>
<comment type="cofactor">
    <cofactor evidence="6">
        <name>Mg(2+)</name>
        <dbReference type="ChEBI" id="CHEBI:18420"/>
    </cofactor>
</comment>
<name>A0A2K2EYT5_9CLOT</name>
<proteinExistence type="inferred from homology"/>
<sequence>MQCLAGIRLDADFGYFNLLKIRCFVLEEVFKEVIKEFNKEITDKKDPSQINPLVLAYIGDAVYELYIRALLVSRSNAHVHKLHVDSIKFVKAKAQSDILHRIMGNLTEEEQDIVRRGRNAKSGTIPKNADVTEYKYATGFESLIGYLYLTHAYDRLVEVLKMAVSEDAAQS</sequence>
<accession>A0A2K2EYT5</accession>
<dbReference type="InterPro" id="IPR036389">
    <property type="entry name" value="RNase_III_sf"/>
</dbReference>
<comment type="subunit">
    <text evidence="6">Homodimer.</text>
</comment>
<dbReference type="SUPFAM" id="SSF69065">
    <property type="entry name" value="RNase III domain-like"/>
    <property type="match status" value="1"/>
</dbReference>
<dbReference type="GO" id="GO:0006364">
    <property type="term" value="P:rRNA processing"/>
    <property type="evidence" value="ECO:0007669"/>
    <property type="project" value="UniProtKB-UniRule"/>
</dbReference>